<evidence type="ECO:0000313" key="2">
    <source>
        <dbReference type="Proteomes" id="UP000199672"/>
    </source>
</evidence>
<gene>
    <name evidence="1" type="ORF">SAMN05216297_10678</name>
</gene>
<sequence>MKDEKSSQTAFHLNSELVENINSMNFENLKTNFGINSAVFEEIKEELFDYFETEDLPKLKILETNFTIFKYDSMEGFGIETKLFTADNKETELTLHTEFNNNTVRFKLIEVM</sequence>
<dbReference type="Proteomes" id="UP000199672">
    <property type="component" value="Unassembled WGS sequence"/>
</dbReference>
<name>A0A1I1R2I4_9FLAO</name>
<dbReference type="EMBL" id="FOMH01000006">
    <property type="protein sequence ID" value="SFD25743.1"/>
    <property type="molecule type" value="Genomic_DNA"/>
</dbReference>
<dbReference type="AlphaFoldDB" id="A0A1I1R2I4"/>
<keyword evidence="2" id="KW-1185">Reference proteome</keyword>
<protein>
    <submittedName>
        <fullName evidence="1">Uncharacterized protein</fullName>
    </submittedName>
</protein>
<reference evidence="2" key="1">
    <citation type="submission" date="2016-10" db="EMBL/GenBank/DDBJ databases">
        <authorList>
            <person name="Varghese N."/>
            <person name="Submissions S."/>
        </authorList>
    </citation>
    <scope>NUCLEOTIDE SEQUENCE [LARGE SCALE GENOMIC DNA]</scope>
    <source>
        <strain evidence="2">CGMCC 1.10370</strain>
    </source>
</reference>
<proteinExistence type="predicted"/>
<evidence type="ECO:0000313" key="1">
    <source>
        <dbReference type="EMBL" id="SFD25743.1"/>
    </source>
</evidence>
<dbReference type="STRING" id="739143.SAMN05216297_10678"/>
<dbReference type="OrthoDB" id="1359701at2"/>
<accession>A0A1I1R2I4</accession>
<dbReference type="RefSeq" id="WP_091493595.1">
    <property type="nucleotide sequence ID" value="NZ_FOMH01000006.1"/>
</dbReference>
<organism evidence="1 2">
    <name type="scientific">Flavobacterium phragmitis</name>
    <dbReference type="NCBI Taxonomy" id="739143"/>
    <lineage>
        <taxon>Bacteria</taxon>
        <taxon>Pseudomonadati</taxon>
        <taxon>Bacteroidota</taxon>
        <taxon>Flavobacteriia</taxon>
        <taxon>Flavobacteriales</taxon>
        <taxon>Flavobacteriaceae</taxon>
        <taxon>Flavobacterium</taxon>
    </lineage>
</organism>